<evidence type="ECO:0000259" key="1">
    <source>
        <dbReference type="Pfam" id="PF08722"/>
    </source>
</evidence>
<dbReference type="Gene3D" id="3.40.91.30">
    <property type="match status" value="1"/>
</dbReference>
<keyword evidence="4" id="KW-1185">Reference proteome</keyword>
<dbReference type="Pfam" id="PF13280">
    <property type="entry name" value="WYL"/>
    <property type="match status" value="1"/>
</dbReference>
<dbReference type="Pfam" id="PF08722">
    <property type="entry name" value="Tn7_TnsA-like_N"/>
    <property type="match status" value="1"/>
</dbReference>
<sequence>MTIKQKIDLALEERRKLYMHYNDKDRIVEPAYLFSVEKASYMVAYCYFRKEWRTFRISRIEICRVLDESSERPITPWAQVDLSSLNRRNIKLIRSVTSKLTATQYANSTGDISKTSTHVKATNESTTYTSPNYIKRDSNYPKTLESIKHDGPIICRSPLEERVYRSIIRDKEVEFFQVEPLKIPYEFENKTRMYIPDALIKYKSGDTYIIEVKLSDEIHTPVNQAKFRAAEKYAKEKGYNFSIKGIYTSASGYSLLGNMDGMKKTKPQRLKLLILLMKSRHLMAHNSQTKNQTSKLQITHGYG</sequence>
<reference evidence="3" key="1">
    <citation type="journal article" date="2014" name="Int. J. Syst. Evol. Microbiol.">
        <title>Complete genome sequence of Corynebacterium casei LMG S-19264T (=DSM 44701T), isolated from a smear-ripened cheese.</title>
        <authorList>
            <consortium name="US DOE Joint Genome Institute (JGI-PGF)"/>
            <person name="Walter F."/>
            <person name="Albersmeier A."/>
            <person name="Kalinowski J."/>
            <person name="Ruckert C."/>
        </authorList>
    </citation>
    <scope>NUCLEOTIDE SEQUENCE</scope>
    <source>
        <strain evidence="3">CGMCC 1.12987</strain>
    </source>
</reference>
<proteinExistence type="predicted"/>
<evidence type="ECO:0000259" key="2">
    <source>
        <dbReference type="Pfam" id="PF13280"/>
    </source>
</evidence>
<organism evidence="3 4">
    <name type="scientific">Paenibacillus abyssi</name>
    <dbReference type="NCBI Taxonomy" id="1340531"/>
    <lineage>
        <taxon>Bacteria</taxon>
        <taxon>Bacillati</taxon>
        <taxon>Bacillota</taxon>
        <taxon>Bacilli</taxon>
        <taxon>Bacillales</taxon>
        <taxon>Paenibacillaceae</taxon>
        <taxon>Paenibacillus</taxon>
    </lineage>
</organism>
<dbReference type="InterPro" id="IPR026881">
    <property type="entry name" value="WYL_dom"/>
</dbReference>
<evidence type="ECO:0000313" key="4">
    <source>
        <dbReference type="Proteomes" id="UP000644756"/>
    </source>
</evidence>
<dbReference type="PROSITE" id="PS52050">
    <property type="entry name" value="WYL"/>
    <property type="match status" value="1"/>
</dbReference>
<dbReference type="PANTHER" id="PTHR34580">
    <property type="match status" value="1"/>
</dbReference>
<comment type="caution">
    <text evidence="3">The sequence shown here is derived from an EMBL/GenBank/DDBJ whole genome shotgun (WGS) entry which is preliminary data.</text>
</comment>
<reference evidence="3" key="2">
    <citation type="submission" date="2020-09" db="EMBL/GenBank/DDBJ databases">
        <authorList>
            <person name="Sun Q."/>
            <person name="Zhou Y."/>
        </authorList>
    </citation>
    <scope>NUCLEOTIDE SEQUENCE</scope>
    <source>
        <strain evidence="3">CGMCC 1.12987</strain>
    </source>
</reference>
<gene>
    <name evidence="3" type="ORF">GCM10010916_23120</name>
</gene>
<feature type="domain" description="TnsA endonuclease N-terminal" evidence="1">
    <location>
        <begin position="170"/>
        <end position="243"/>
    </location>
</feature>
<evidence type="ECO:0000313" key="3">
    <source>
        <dbReference type="EMBL" id="GGG05428.1"/>
    </source>
</evidence>
<dbReference type="InterPro" id="IPR014833">
    <property type="entry name" value="TnsA_N"/>
</dbReference>
<dbReference type="EMBL" id="BMGR01000007">
    <property type="protein sequence ID" value="GGG05428.1"/>
    <property type="molecule type" value="Genomic_DNA"/>
</dbReference>
<dbReference type="RefSeq" id="WP_188531231.1">
    <property type="nucleotide sequence ID" value="NZ_BMGR01000007.1"/>
</dbReference>
<dbReference type="InterPro" id="IPR051534">
    <property type="entry name" value="CBASS_pafABC_assoc_protein"/>
</dbReference>
<evidence type="ECO:0008006" key="5">
    <source>
        <dbReference type="Google" id="ProtNLM"/>
    </source>
</evidence>
<protein>
    <recommendedName>
        <fullName evidence="5">TnsA endonuclease N-terminal domain-containing protein</fullName>
    </recommendedName>
</protein>
<dbReference type="AlphaFoldDB" id="A0A917D2C7"/>
<dbReference type="Proteomes" id="UP000644756">
    <property type="component" value="Unassembled WGS sequence"/>
</dbReference>
<feature type="domain" description="WYL" evidence="2">
    <location>
        <begin position="6"/>
        <end position="61"/>
    </location>
</feature>
<dbReference type="PANTHER" id="PTHR34580:SF1">
    <property type="entry name" value="PROTEIN PAFC"/>
    <property type="match status" value="1"/>
</dbReference>
<accession>A0A917D2C7</accession>
<name>A0A917D2C7_9BACL</name>